<keyword evidence="2" id="KW-0732">Signal</keyword>
<organism evidence="3">
    <name type="scientific">Archangium gephyra</name>
    <dbReference type="NCBI Taxonomy" id="48"/>
    <lineage>
        <taxon>Bacteria</taxon>
        <taxon>Pseudomonadati</taxon>
        <taxon>Myxococcota</taxon>
        <taxon>Myxococcia</taxon>
        <taxon>Myxococcales</taxon>
        <taxon>Cystobacterineae</taxon>
        <taxon>Archangiaceae</taxon>
        <taxon>Archangium</taxon>
    </lineage>
</organism>
<feature type="region of interest" description="Disordered" evidence="1">
    <location>
        <begin position="41"/>
        <end position="66"/>
    </location>
</feature>
<evidence type="ECO:0008006" key="4">
    <source>
        <dbReference type="Google" id="ProtNLM"/>
    </source>
</evidence>
<feature type="signal peptide" evidence="2">
    <location>
        <begin position="1"/>
        <end position="21"/>
    </location>
</feature>
<protein>
    <recommendedName>
        <fullName evidence="4">Lipoprotein</fullName>
    </recommendedName>
</protein>
<name>A0A3Q8I554_9BACT</name>
<dbReference type="EMBL" id="MH908909">
    <property type="protein sequence ID" value="AYM53721.1"/>
    <property type="molecule type" value="Genomic_DNA"/>
</dbReference>
<evidence type="ECO:0000256" key="1">
    <source>
        <dbReference type="SAM" id="MobiDB-lite"/>
    </source>
</evidence>
<feature type="chain" id="PRO_5018653345" description="Lipoprotein" evidence="2">
    <location>
        <begin position="22"/>
        <end position="131"/>
    </location>
</feature>
<accession>A0A3Q8I554</accession>
<dbReference type="PROSITE" id="PS51257">
    <property type="entry name" value="PROKAR_LIPOPROTEIN"/>
    <property type="match status" value="1"/>
</dbReference>
<reference evidence="3" key="1">
    <citation type="journal article" date="2018" name="J. Ind. Microbiol. Biotechnol.">
        <title>Genome mining reveals uncommon alkylpyrones as type III PKS products from myxobacteria.</title>
        <authorList>
            <person name="Hug J.J."/>
            <person name="Panter F."/>
            <person name="Krug D."/>
            <person name="Muller R."/>
        </authorList>
    </citation>
    <scope>NUCLEOTIDE SEQUENCE</scope>
    <source>
        <strain evidence="3">MCy8375</strain>
    </source>
</reference>
<evidence type="ECO:0000313" key="3">
    <source>
        <dbReference type="EMBL" id="AYM53721.1"/>
    </source>
</evidence>
<feature type="compositionally biased region" description="Low complexity" evidence="1">
    <location>
        <begin position="55"/>
        <end position="65"/>
    </location>
</feature>
<evidence type="ECO:0000256" key="2">
    <source>
        <dbReference type="SAM" id="SignalP"/>
    </source>
</evidence>
<sequence>MRKTGMKLALLGGFAGAVLLAGCGKNPYDYGRVWSLQAQDDYSSEQAQGTGGAGAADQGGEQGQENLWLKQDMRVPYPPARLDAQVAMELGTGKPLQAVRGVWVQGTQSVELGSGRAASVSSPGSAPSIPK</sequence>
<proteinExistence type="predicted"/>
<dbReference type="AlphaFoldDB" id="A0A3Q8I554"/>